<sequence length="730" mass="81246">MHRLYLLTHHHQWDNLIVQGNLDASTNGDYSIVDQQVPESQQAATLPTSTESIVKSIKDARLRALCDQALKTEPLILAASGLDEADESALIEDRREEGATATHDDLLDAPRKRPRALPEWRILRGTWGKEEKSGFPRTHDEVGSGADEHSTEHGKGKGKGKGKGRGTMRRGVPQLASEVDPDNLTALDESQWEHLTHDSIVQEGRKVLHEFRTQDKASWQRESLSGTSDHLGVYSLRMKNIKVRVTVCRTFDLQEALSGRSTSSLPKHSFSRKRTPTLHGGSSPNYDIILDRKGRQLTFQRWGLGEDAPLARALGSVLRPNQRREPNHESASQPQSHPQHGDNAQLTTSHVGPGSLRKLQIEQIAMLAESVDAREQEVNTLLSKHHNICDQHRDVTAKSSNESPRVEATRGLPLQQDDIRAQHRDGGAASPNEDLGLFEQKCEAKRAHKARAKLSRLYYKRAELRKSRESELVLLQAWAHTLTMPSKEIVKEDAPPRRYAHVRLRVPEDEHIIDPTYNVPLKQHRQLLLPFLLGQEMTSVLDEVRQTFARGFPGAYAVHNDVRLRELLNVVPKHEFANNSRENRETRRRRGALMAPWTSVSLEMPHHALASPSSTPDDGVSSLELSAITHLGCFTGAVLFLSSLGIPIASRPLLDVTILPMELCGCVDEGAMQGTRVAVRLSTPPAALKTWSRELTLDDFPQWRAFAPANADNDSAASAPAVPDVLQKAT</sequence>
<evidence type="ECO:0000313" key="2">
    <source>
        <dbReference type="EMBL" id="CEH14379.1"/>
    </source>
</evidence>
<dbReference type="EMBL" id="CCYA01000243">
    <property type="protein sequence ID" value="CEH14379.1"/>
    <property type="molecule type" value="Genomic_DNA"/>
</dbReference>
<name>A0A0P1BFU4_9BASI</name>
<accession>A0A0P1BFU4</accession>
<feature type="region of interest" description="Disordered" evidence="1">
    <location>
        <begin position="711"/>
        <end position="730"/>
    </location>
</feature>
<feature type="compositionally biased region" description="Basic residues" evidence="1">
    <location>
        <begin position="156"/>
        <end position="168"/>
    </location>
</feature>
<feature type="region of interest" description="Disordered" evidence="1">
    <location>
        <begin position="258"/>
        <end position="287"/>
    </location>
</feature>
<evidence type="ECO:0000313" key="3">
    <source>
        <dbReference type="Proteomes" id="UP000054845"/>
    </source>
</evidence>
<dbReference type="STRING" id="401625.A0A0P1BFU4"/>
<feature type="compositionally biased region" description="Polar residues" evidence="1">
    <location>
        <begin position="329"/>
        <end position="350"/>
    </location>
</feature>
<reference evidence="2 3" key="1">
    <citation type="submission" date="2014-09" db="EMBL/GenBank/DDBJ databases">
        <authorList>
            <person name="Magalhaes I.L.F."/>
            <person name="Oliveira U."/>
            <person name="Santos F.R."/>
            <person name="Vidigal T.H.D.A."/>
            <person name="Brescovit A.D."/>
            <person name="Santos A.J."/>
        </authorList>
    </citation>
    <scope>NUCLEOTIDE SEQUENCE [LARGE SCALE GENOMIC DNA]</scope>
</reference>
<dbReference type="Proteomes" id="UP000054845">
    <property type="component" value="Unassembled WGS sequence"/>
</dbReference>
<protein>
    <submittedName>
        <fullName evidence="2">Uncharacterized protein</fullName>
    </submittedName>
</protein>
<evidence type="ECO:0000256" key="1">
    <source>
        <dbReference type="SAM" id="MobiDB-lite"/>
    </source>
</evidence>
<proteinExistence type="predicted"/>
<feature type="region of interest" description="Disordered" evidence="1">
    <location>
        <begin position="322"/>
        <end position="351"/>
    </location>
</feature>
<organism evidence="2 3">
    <name type="scientific">Ceraceosorus bombacis</name>
    <dbReference type="NCBI Taxonomy" id="401625"/>
    <lineage>
        <taxon>Eukaryota</taxon>
        <taxon>Fungi</taxon>
        <taxon>Dikarya</taxon>
        <taxon>Basidiomycota</taxon>
        <taxon>Ustilaginomycotina</taxon>
        <taxon>Exobasidiomycetes</taxon>
        <taxon>Ceraceosorales</taxon>
        <taxon>Ceraceosoraceae</taxon>
        <taxon>Ceraceosorus</taxon>
    </lineage>
</organism>
<feature type="compositionally biased region" description="Basic and acidic residues" evidence="1">
    <location>
        <begin position="130"/>
        <end position="155"/>
    </location>
</feature>
<feature type="region of interest" description="Disordered" evidence="1">
    <location>
        <begin position="130"/>
        <end position="169"/>
    </location>
</feature>
<keyword evidence="3" id="KW-1185">Reference proteome</keyword>
<dbReference type="AlphaFoldDB" id="A0A0P1BFU4"/>